<comment type="similarity">
    <text evidence="1">Belongs to the LDH/MDH superfamily. MDH type 1 family.</text>
</comment>
<evidence type="ECO:0000256" key="9">
    <source>
        <dbReference type="PIRSR" id="PIRSR000102-2"/>
    </source>
</evidence>
<dbReference type="GO" id="GO:0006099">
    <property type="term" value="P:tricarboxylic acid cycle"/>
    <property type="evidence" value="ECO:0007669"/>
    <property type="project" value="UniProtKB-KW"/>
</dbReference>
<keyword evidence="13" id="KW-0732">Signal</keyword>
<keyword evidence="17" id="KW-1185">Reference proteome</keyword>
<dbReference type="Gene3D" id="3.90.110.10">
    <property type="entry name" value="Lactate dehydrogenase/glycoside hydrolase, family 4, C-terminal"/>
    <property type="match status" value="1"/>
</dbReference>
<dbReference type="NCBIfam" id="TIGR01772">
    <property type="entry name" value="MDH_euk_gproteo"/>
    <property type="match status" value="1"/>
</dbReference>
<evidence type="ECO:0000256" key="6">
    <source>
        <dbReference type="ARBA" id="ARBA00023027"/>
    </source>
</evidence>
<dbReference type="Proteomes" id="UP001430356">
    <property type="component" value="Unassembled WGS sequence"/>
</dbReference>
<feature type="binding site" evidence="10">
    <location>
        <begin position="15"/>
        <end position="21"/>
    </location>
    <ligand>
        <name>NAD(+)</name>
        <dbReference type="ChEBI" id="CHEBI:57540"/>
    </ligand>
</feature>
<feature type="binding site" evidence="9">
    <location>
        <position position="87"/>
    </location>
    <ligand>
        <name>substrate</name>
    </ligand>
</feature>
<dbReference type="Gene3D" id="3.40.50.720">
    <property type="entry name" value="NAD(P)-binding Rossmann-like Domain"/>
    <property type="match status" value="1"/>
</dbReference>
<evidence type="ECO:0000256" key="4">
    <source>
        <dbReference type="ARBA" id="ARBA00022532"/>
    </source>
</evidence>
<comment type="catalytic activity">
    <reaction evidence="7 12">
        <text>(S)-malate + NAD(+) = oxaloacetate + NADH + H(+)</text>
        <dbReference type="Rhea" id="RHEA:21432"/>
        <dbReference type="ChEBI" id="CHEBI:15378"/>
        <dbReference type="ChEBI" id="CHEBI:15589"/>
        <dbReference type="ChEBI" id="CHEBI:16452"/>
        <dbReference type="ChEBI" id="CHEBI:57540"/>
        <dbReference type="ChEBI" id="CHEBI:57945"/>
        <dbReference type="EC" id="1.1.1.37"/>
    </reaction>
</comment>
<sequence>MHTSALLLSRVAVLGAAGGIGQPLSLLLKCSPLVTRLSLYDIRGAPGVAADLSHIPSPANVLGFASDELEAAVTSADLVLMVAGIPRKPGMTRDDLLHTNAGIVRDLAVVVGKVSPKAIIGVISNPVNSTVPVVAETLRKLGVYDPARLFGVTTLDLVRARTFVAEALGKSPYDIDVPVIGGHSGETIVPLLSGFPSLTEEQVQKLTHRIQFGGDEVVKAKAGKGSATLSMAYAAAEWSTAVLKALRGDKGVVEYALVESDVHQPECRFFGCAVELGKDGVEKMHPIPTLSAYEQKLLDVCVPALHAQCAKGIEFGVQTHLTPDS</sequence>
<evidence type="ECO:0000259" key="14">
    <source>
        <dbReference type="Pfam" id="PF00056"/>
    </source>
</evidence>
<dbReference type="EC" id="1.1.1.37" evidence="3 12"/>
<evidence type="ECO:0000256" key="2">
    <source>
        <dbReference type="ARBA" id="ARBA00011738"/>
    </source>
</evidence>
<dbReference type="InterPro" id="IPR015955">
    <property type="entry name" value="Lactate_DH/Glyco_Ohase_4_C"/>
</dbReference>
<dbReference type="PANTHER" id="PTHR11540:SF16">
    <property type="entry name" value="MALATE DEHYDROGENASE, MITOCHONDRIAL"/>
    <property type="match status" value="1"/>
</dbReference>
<evidence type="ECO:0000256" key="8">
    <source>
        <dbReference type="PIRSR" id="PIRSR000102-1"/>
    </source>
</evidence>
<proteinExistence type="inferred from homology"/>
<evidence type="ECO:0000256" key="12">
    <source>
        <dbReference type="RuleBase" id="RU003405"/>
    </source>
</evidence>
<feature type="binding site" evidence="9">
    <location>
        <position position="159"/>
    </location>
    <ligand>
        <name>substrate</name>
    </ligand>
</feature>
<evidence type="ECO:0000259" key="15">
    <source>
        <dbReference type="Pfam" id="PF02866"/>
    </source>
</evidence>
<comment type="caution">
    <text evidence="16">The sequence shown here is derived from an EMBL/GenBank/DDBJ whole genome shotgun (WGS) entry which is preliminary data.</text>
</comment>
<feature type="chain" id="PRO_5043956721" description="Malate dehydrogenase" evidence="13">
    <location>
        <begin position="22"/>
        <end position="325"/>
    </location>
</feature>
<dbReference type="InterPro" id="IPR001557">
    <property type="entry name" value="L-lactate/malate_DH"/>
</dbReference>
<dbReference type="EMBL" id="JAECZO010000081">
    <property type="protein sequence ID" value="KAK7196637.1"/>
    <property type="molecule type" value="Genomic_DNA"/>
</dbReference>
<evidence type="ECO:0000256" key="3">
    <source>
        <dbReference type="ARBA" id="ARBA00012995"/>
    </source>
</evidence>
<accession>A0AAW0ER67</accession>
<feature type="binding site" evidence="10">
    <location>
        <position position="231"/>
    </location>
    <ligand>
        <name>NAD(+)</name>
        <dbReference type="ChEBI" id="CHEBI:57540"/>
    </ligand>
</feature>
<feature type="binding site" evidence="10">
    <location>
        <position position="41"/>
    </location>
    <ligand>
        <name>NAD(+)</name>
        <dbReference type="ChEBI" id="CHEBI:57540"/>
    </ligand>
</feature>
<evidence type="ECO:0000313" key="16">
    <source>
        <dbReference type="EMBL" id="KAK7196637.1"/>
    </source>
</evidence>
<dbReference type="Pfam" id="PF00056">
    <property type="entry name" value="Ldh_1_N"/>
    <property type="match status" value="1"/>
</dbReference>
<dbReference type="InterPro" id="IPR022383">
    <property type="entry name" value="Lactate/malate_DH_C"/>
</dbReference>
<dbReference type="PROSITE" id="PS00068">
    <property type="entry name" value="MDH"/>
    <property type="match status" value="1"/>
</dbReference>
<feature type="binding site" evidence="9">
    <location>
        <position position="93"/>
    </location>
    <ligand>
        <name>substrate</name>
    </ligand>
</feature>
<dbReference type="AlphaFoldDB" id="A0AAW0ER67"/>
<evidence type="ECO:0000256" key="5">
    <source>
        <dbReference type="ARBA" id="ARBA00023002"/>
    </source>
</evidence>
<evidence type="ECO:0000256" key="10">
    <source>
        <dbReference type="PIRSR" id="PIRSR000102-3"/>
    </source>
</evidence>
<feature type="binding site" evidence="10">
    <location>
        <position position="100"/>
    </location>
    <ligand>
        <name>NAD(+)</name>
        <dbReference type="ChEBI" id="CHEBI:57540"/>
    </ligand>
</feature>
<keyword evidence="5 11" id="KW-0560">Oxidoreductase</keyword>
<dbReference type="Pfam" id="PF02866">
    <property type="entry name" value="Ldh_1_C"/>
    <property type="match status" value="1"/>
</dbReference>
<feature type="domain" description="Lactate/malate dehydrogenase N-terminal" evidence="14">
    <location>
        <begin position="10"/>
        <end position="151"/>
    </location>
</feature>
<protein>
    <recommendedName>
        <fullName evidence="3 12">Malate dehydrogenase</fullName>
        <ecNumber evidence="3 12">1.1.1.37</ecNumber>
    </recommendedName>
</protein>
<dbReference type="InterPro" id="IPR001236">
    <property type="entry name" value="Lactate/malate_DH_N"/>
</dbReference>
<keyword evidence="4 12" id="KW-0816">Tricarboxylic acid cycle</keyword>
<dbReference type="PIRSF" id="PIRSF000102">
    <property type="entry name" value="Lac_mal_DH"/>
    <property type="match status" value="1"/>
</dbReference>
<evidence type="ECO:0000256" key="1">
    <source>
        <dbReference type="ARBA" id="ARBA00008824"/>
    </source>
</evidence>
<feature type="domain" description="Lactate/malate dehydrogenase C-terminal" evidence="15">
    <location>
        <begin position="153"/>
        <end position="315"/>
    </location>
</feature>
<dbReference type="SUPFAM" id="SSF51735">
    <property type="entry name" value="NAD(P)-binding Rossmann-fold domains"/>
    <property type="match status" value="1"/>
</dbReference>
<dbReference type="SUPFAM" id="SSF56327">
    <property type="entry name" value="LDH C-terminal domain-like"/>
    <property type="match status" value="1"/>
</dbReference>
<dbReference type="CDD" id="cd01337">
    <property type="entry name" value="MDH_glyoxysomal_mitochondrial"/>
    <property type="match status" value="1"/>
</dbReference>
<gene>
    <name evidence="16" type="ORF">NESM_000602500</name>
</gene>
<dbReference type="InterPro" id="IPR010097">
    <property type="entry name" value="Malate_DH_type1"/>
</dbReference>
<name>A0AAW0ER67_9TRYP</name>
<dbReference type="InterPro" id="IPR036291">
    <property type="entry name" value="NAD(P)-bd_dom_sf"/>
</dbReference>
<feature type="binding site" evidence="10">
    <location>
        <begin position="123"/>
        <end position="125"/>
    </location>
    <ligand>
        <name>NAD(+)</name>
        <dbReference type="ChEBI" id="CHEBI:57540"/>
    </ligand>
</feature>
<keyword evidence="6 10" id="KW-0520">NAD</keyword>
<evidence type="ECO:0000256" key="13">
    <source>
        <dbReference type="SAM" id="SignalP"/>
    </source>
</evidence>
<comment type="subunit">
    <text evidence="2">Homodimer.</text>
</comment>
<organism evidence="16 17">
    <name type="scientific">Novymonas esmeraldas</name>
    <dbReference type="NCBI Taxonomy" id="1808958"/>
    <lineage>
        <taxon>Eukaryota</taxon>
        <taxon>Discoba</taxon>
        <taxon>Euglenozoa</taxon>
        <taxon>Kinetoplastea</taxon>
        <taxon>Metakinetoplastina</taxon>
        <taxon>Trypanosomatida</taxon>
        <taxon>Trypanosomatidae</taxon>
        <taxon>Novymonas</taxon>
    </lineage>
</organism>
<feature type="active site" description="Proton acceptor" evidence="8">
    <location>
        <position position="183"/>
    </location>
</feature>
<dbReference type="GO" id="GO:0030060">
    <property type="term" value="F:L-malate dehydrogenase (NAD+) activity"/>
    <property type="evidence" value="ECO:0007669"/>
    <property type="project" value="UniProtKB-EC"/>
</dbReference>
<evidence type="ECO:0000256" key="7">
    <source>
        <dbReference type="ARBA" id="ARBA00048313"/>
    </source>
</evidence>
<evidence type="ECO:0000313" key="17">
    <source>
        <dbReference type="Proteomes" id="UP001430356"/>
    </source>
</evidence>
<dbReference type="GO" id="GO:0005737">
    <property type="term" value="C:cytoplasm"/>
    <property type="evidence" value="ECO:0007669"/>
    <property type="project" value="UniProtKB-ARBA"/>
</dbReference>
<evidence type="ECO:0000256" key="11">
    <source>
        <dbReference type="RuleBase" id="RU003369"/>
    </source>
</evidence>
<feature type="signal peptide" evidence="13">
    <location>
        <begin position="1"/>
        <end position="21"/>
    </location>
</feature>
<reference evidence="16 17" key="1">
    <citation type="journal article" date="2021" name="MBio">
        <title>A New Model Trypanosomatid, Novymonas esmeraldas: Genomic Perception of Its 'Candidatus Pandoraea novymonadis' Endosymbiont.</title>
        <authorList>
            <person name="Zakharova A."/>
            <person name="Saura A."/>
            <person name="Butenko A."/>
            <person name="Podesvova L."/>
            <person name="Warmusova S."/>
            <person name="Kostygov A.Y."/>
            <person name="Nenarokova A."/>
            <person name="Lukes J."/>
            <person name="Opperdoes F.R."/>
            <person name="Yurchenko V."/>
        </authorList>
    </citation>
    <scope>NUCLEOTIDE SEQUENCE [LARGE SCALE GENOMIC DNA]</scope>
    <source>
        <strain evidence="16 17">E262AT.01</strain>
    </source>
</reference>
<dbReference type="FunFam" id="3.40.50.720:FF:000017">
    <property type="entry name" value="Malate dehydrogenase"/>
    <property type="match status" value="1"/>
</dbReference>
<feature type="binding site" evidence="9">
    <location>
        <position position="125"/>
    </location>
    <ligand>
        <name>substrate</name>
    </ligand>
</feature>
<dbReference type="FunFam" id="3.90.110.10:FF:000001">
    <property type="entry name" value="Malate dehydrogenase"/>
    <property type="match status" value="1"/>
</dbReference>
<dbReference type="InterPro" id="IPR001252">
    <property type="entry name" value="Malate_DH_AS"/>
</dbReference>
<dbReference type="PANTHER" id="PTHR11540">
    <property type="entry name" value="MALATE AND LACTATE DEHYDROGENASE"/>
    <property type="match status" value="1"/>
</dbReference>
<dbReference type="GO" id="GO:0006108">
    <property type="term" value="P:malate metabolic process"/>
    <property type="evidence" value="ECO:0007669"/>
    <property type="project" value="InterPro"/>
</dbReference>